<dbReference type="EMBL" id="CABFNS010000698">
    <property type="protein sequence ID" value="VUC22886.1"/>
    <property type="molecule type" value="Genomic_DNA"/>
</dbReference>
<feature type="domain" description="DUF6604" evidence="2">
    <location>
        <begin position="11"/>
        <end position="187"/>
    </location>
</feature>
<evidence type="ECO:0000313" key="4">
    <source>
        <dbReference type="Proteomes" id="UP000766486"/>
    </source>
</evidence>
<organism evidence="3 4">
    <name type="scientific">Bionectria ochroleuca</name>
    <name type="common">Gliocladium roseum</name>
    <dbReference type="NCBI Taxonomy" id="29856"/>
    <lineage>
        <taxon>Eukaryota</taxon>
        <taxon>Fungi</taxon>
        <taxon>Dikarya</taxon>
        <taxon>Ascomycota</taxon>
        <taxon>Pezizomycotina</taxon>
        <taxon>Sordariomycetes</taxon>
        <taxon>Hypocreomycetidae</taxon>
        <taxon>Hypocreales</taxon>
        <taxon>Bionectriaceae</taxon>
        <taxon>Clonostachys</taxon>
    </lineage>
</organism>
<feature type="compositionally biased region" description="Basic and acidic residues" evidence="1">
    <location>
        <begin position="140"/>
        <end position="156"/>
    </location>
</feature>
<proteinExistence type="predicted"/>
<dbReference type="PANTHER" id="PTHR38795">
    <property type="entry name" value="DUF6604 DOMAIN-CONTAINING PROTEIN"/>
    <property type="match status" value="1"/>
</dbReference>
<gene>
    <name evidence="3" type="ORF">CLO192961_LOCUS98141</name>
</gene>
<evidence type="ECO:0000313" key="3">
    <source>
        <dbReference type="EMBL" id="VUC22886.1"/>
    </source>
</evidence>
<dbReference type="Pfam" id="PF20253">
    <property type="entry name" value="DUF6604"/>
    <property type="match status" value="1"/>
</dbReference>
<protein>
    <recommendedName>
        <fullName evidence="2">DUF6604 domain-containing protein</fullName>
    </recommendedName>
</protein>
<evidence type="ECO:0000256" key="1">
    <source>
        <dbReference type="SAM" id="MobiDB-lite"/>
    </source>
</evidence>
<comment type="caution">
    <text evidence="3">The sequence shown here is derived from an EMBL/GenBank/DDBJ whole genome shotgun (WGS) entry which is preliminary data.</text>
</comment>
<feature type="region of interest" description="Disordered" evidence="1">
    <location>
        <begin position="131"/>
        <end position="158"/>
    </location>
</feature>
<keyword evidence="4" id="KW-1185">Reference proteome</keyword>
<reference evidence="3 4" key="1">
    <citation type="submission" date="2019-06" db="EMBL/GenBank/DDBJ databases">
        <authorList>
            <person name="Broberg M."/>
        </authorList>
    </citation>
    <scope>NUCLEOTIDE SEQUENCE [LARGE SCALE GENOMIC DNA]</scope>
</reference>
<dbReference type="PANTHER" id="PTHR38795:SF1">
    <property type="entry name" value="DUF6604 DOMAIN-CONTAINING PROTEIN"/>
    <property type="match status" value="1"/>
</dbReference>
<dbReference type="Proteomes" id="UP000766486">
    <property type="component" value="Unassembled WGS sequence"/>
</dbReference>
<sequence length="195" mass="22109">MADKEVSSIYKRYKKDTDSVASWLARTAAELSYPLDLISTQPDPPGKTKYIIPLHDFIQLSNFITQRRKQVNVPASFFMTVDRLIDLRSGFGKLLMKNGKTLSSKDKADQDYFVNILRGFRGLLCPNHKPKPTVEAVSPLHEREEDPSSSDRDVRNRFSALSIDEPSEAFLKRFAAESQIAERPSQPTDDATIIF</sequence>
<accession>A0ABY6TW24</accession>
<dbReference type="InterPro" id="IPR046539">
    <property type="entry name" value="DUF6604"/>
</dbReference>
<name>A0ABY6TW24_BIOOC</name>
<evidence type="ECO:0000259" key="2">
    <source>
        <dbReference type="Pfam" id="PF20253"/>
    </source>
</evidence>